<organism evidence="9 10">
    <name type="scientific">Mesorhizobium hungaricum</name>
    <dbReference type="NCBI Taxonomy" id="1566387"/>
    <lineage>
        <taxon>Bacteria</taxon>
        <taxon>Pseudomonadati</taxon>
        <taxon>Pseudomonadota</taxon>
        <taxon>Alphaproteobacteria</taxon>
        <taxon>Hyphomicrobiales</taxon>
        <taxon>Phyllobacteriaceae</taxon>
        <taxon>Mesorhizobium</taxon>
    </lineage>
</organism>
<dbReference type="InterPro" id="IPR029044">
    <property type="entry name" value="Nucleotide-diphossugar_trans"/>
</dbReference>
<dbReference type="Pfam" id="PF00535">
    <property type="entry name" value="Glycos_transf_2"/>
    <property type="match status" value="1"/>
</dbReference>
<protein>
    <submittedName>
        <fullName evidence="9">Dolichol-phosphate mannosyltransferase</fullName>
    </submittedName>
</protein>
<evidence type="ECO:0000256" key="1">
    <source>
        <dbReference type="ARBA" id="ARBA00022475"/>
    </source>
</evidence>
<keyword evidence="5" id="KW-0448">Lipopolysaccharide biosynthesis</keyword>
<dbReference type="GO" id="GO:0005886">
    <property type="term" value="C:plasma membrane"/>
    <property type="evidence" value="ECO:0007669"/>
    <property type="project" value="TreeGrafter"/>
</dbReference>
<keyword evidence="1" id="KW-1003">Cell membrane</keyword>
<dbReference type="FunFam" id="3.90.550.10:FF:000170">
    <property type="entry name" value="Dolichol-phosphate mannosyltransferase"/>
    <property type="match status" value="1"/>
</dbReference>
<keyword evidence="4" id="KW-0812">Transmembrane</keyword>
<evidence type="ECO:0000256" key="7">
    <source>
        <dbReference type="ARBA" id="ARBA00023136"/>
    </source>
</evidence>
<accession>A0A1C2DII7</accession>
<evidence type="ECO:0000256" key="5">
    <source>
        <dbReference type="ARBA" id="ARBA00022985"/>
    </source>
</evidence>
<evidence type="ECO:0000256" key="6">
    <source>
        <dbReference type="ARBA" id="ARBA00022989"/>
    </source>
</evidence>
<evidence type="ECO:0000259" key="8">
    <source>
        <dbReference type="Pfam" id="PF00535"/>
    </source>
</evidence>
<proteinExistence type="predicted"/>
<keyword evidence="2 9" id="KW-0328">Glycosyltransferase</keyword>
<dbReference type="STRING" id="1566387.QV13_19200"/>
<dbReference type="PANTHER" id="PTHR48090">
    <property type="entry name" value="UNDECAPRENYL-PHOSPHATE 4-DEOXY-4-FORMAMIDO-L-ARABINOSE TRANSFERASE-RELATED"/>
    <property type="match status" value="1"/>
</dbReference>
<keyword evidence="3 9" id="KW-0808">Transferase</keyword>
<keyword evidence="7" id="KW-0472">Membrane</keyword>
<dbReference type="RefSeq" id="WP_024923818.1">
    <property type="nucleotide sequence ID" value="NZ_MDEO01000035.1"/>
</dbReference>
<evidence type="ECO:0000256" key="2">
    <source>
        <dbReference type="ARBA" id="ARBA00022676"/>
    </source>
</evidence>
<dbReference type="InterPro" id="IPR050256">
    <property type="entry name" value="Glycosyltransferase_2"/>
</dbReference>
<dbReference type="GO" id="GO:0099621">
    <property type="term" value="F:undecaprenyl-phosphate 4-deoxy-4-formamido-L-arabinose transferase activity"/>
    <property type="evidence" value="ECO:0007669"/>
    <property type="project" value="TreeGrafter"/>
</dbReference>
<dbReference type="CDD" id="cd04179">
    <property type="entry name" value="DPM_DPG-synthase_like"/>
    <property type="match status" value="1"/>
</dbReference>
<evidence type="ECO:0000313" key="9">
    <source>
        <dbReference type="EMBL" id="OCX14582.1"/>
    </source>
</evidence>
<feature type="domain" description="Glycosyltransferase 2-like" evidence="8">
    <location>
        <begin position="7"/>
        <end position="170"/>
    </location>
</feature>
<sequence>MADALISIVIPGRNEAANLPLLIDEIASAMSGRDFEIIIVDDGSTDDTAAVLAAQASTQPFPVRHIRHDKSSGQSLAVRSGIWAARGDIVATIDGDGQNDPQYIPVLVDALRNAGPDVAAAQGQRLKRRDSKAKQLASRFANWLRNAILHDETRDTGCGLKAVRTEVFRKIPFFDGTHRFVPALIIQEGYGVVHCDVVDRSRRHGKSNYGIFDRGLQGTADLVGVWWLRRRRRRMPKAREVTHG</sequence>
<dbReference type="GO" id="GO:0009103">
    <property type="term" value="P:lipopolysaccharide biosynthetic process"/>
    <property type="evidence" value="ECO:0007669"/>
    <property type="project" value="UniProtKB-KW"/>
</dbReference>
<dbReference type="SUPFAM" id="SSF53448">
    <property type="entry name" value="Nucleotide-diphospho-sugar transferases"/>
    <property type="match status" value="1"/>
</dbReference>
<dbReference type="Proteomes" id="UP000094412">
    <property type="component" value="Unassembled WGS sequence"/>
</dbReference>
<comment type="caution">
    <text evidence="9">The sequence shown here is derived from an EMBL/GenBank/DDBJ whole genome shotgun (WGS) entry which is preliminary data.</text>
</comment>
<dbReference type="Gene3D" id="3.90.550.10">
    <property type="entry name" value="Spore Coat Polysaccharide Biosynthesis Protein SpsA, Chain A"/>
    <property type="match status" value="1"/>
</dbReference>
<dbReference type="EMBL" id="MDEO01000035">
    <property type="protein sequence ID" value="OCX14582.1"/>
    <property type="molecule type" value="Genomic_DNA"/>
</dbReference>
<dbReference type="AlphaFoldDB" id="A0A1C2DII7"/>
<name>A0A1C2DII7_9HYPH</name>
<dbReference type="OrthoDB" id="9807795at2"/>
<keyword evidence="10" id="KW-1185">Reference proteome</keyword>
<evidence type="ECO:0000313" key="10">
    <source>
        <dbReference type="Proteomes" id="UP000094412"/>
    </source>
</evidence>
<reference evidence="9 10" key="1">
    <citation type="submission" date="2016-08" db="EMBL/GenBank/DDBJ databases">
        <title>Whole genome sequence of Mesorhizobium sp. strain UASWS1009 isolated from industrial sewage.</title>
        <authorList>
            <person name="Crovadore J."/>
            <person name="Calmin G."/>
            <person name="Chablais R."/>
            <person name="Cochard B."/>
            <person name="Lefort F."/>
        </authorList>
    </citation>
    <scope>NUCLEOTIDE SEQUENCE [LARGE SCALE GENOMIC DNA]</scope>
    <source>
        <strain evidence="9 10">UASWS1009</strain>
    </source>
</reference>
<evidence type="ECO:0000256" key="4">
    <source>
        <dbReference type="ARBA" id="ARBA00022692"/>
    </source>
</evidence>
<keyword evidence="6" id="KW-1133">Transmembrane helix</keyword>
<dbReference type="InterPro" id="IPR001173">
    <property type="entry name" value="Glyco_trans_2-like"/>
</dbReference>
<evidence type="ECO:0000256" key="3">
    <source>
        <dbReference type="ARBA" id="ARBA00022679"/>
    </source>
</evidence>
<dbReference type="PANTHER" id="PTHR48090:SF3">
    <property type="entry name" value="UNDECAPRENYL-PHOSPHATE 4-DEOXY-4-FORMAMIDO-L-ARABINOSE TRANSFERASE"/>
    <property type="match status" value="1"/>
</dbReference>
<gene>
    <name evidence="9" type="ORF">QV13_19200</name>
</gene>